<dbReference type="PROSITE" id="PS50234">
    <property type="entry name" value="VWFA"/>
    <property type="match status" value="1"/>
</dbReference>
<feature type="coiled-coil region" evidence="1">
    <location>
        <begin position="320"/>
        <end position="347"/>
    </location>
</feature>
<evidence type="ECO:0000256" key="1">
    <source>
        <dbReference type="SAM" id="Coils"/>
    </source>
</evidence>
<keyword evidence="2" id="KW-0732">Signal</keyword>
<dbReference type="AlphaFoldDB" id="A0A937X428"/>
<dbReference type="EMBL" id="VGJX01000068">
    <property type="protein sequence ID" value="MBM3273882.1"/>
    <property type="molecule type" value="Genomic_DNA"/>
</dbReference>
<feature type="chain" id="PRO_5036976261" evidence="2">
    <location>
        <begin position="23"/>
        <end position="381"/>
    </location>
</feature>
<protein>
    <submittedName>
        <fullName evidence="4">VWA domain-containing protein</fullName>
    </submittedName>
</protein>
<dbReference type="SMART" id="SM00327">
    <property type="entry name" value="VWA"/>
    <property type="match status" value="1"/>
</dbReference>
<proteinExistence type="predicted"/>
<organism evidence="4 5">
    <name type="scientific">Candidatus Tanganyikabacteria bacterium</name>
    <dbReference type="NCBI Taxonomy" id="2961651"/>
    <lineage>
        <taxon>Bacteria</taxon>
        <taxon>Bacillati</taxon>
        <taxon>Candidatus Sericytochromatia</taxon>
        <taxon>Candidatus Tanganyikabacteria</taxon>
    </lineage>
</organism>
<evidence type="ECO:0000313" key="4">
    <source>
        <dbReference type="EMBL" id="MBM3273882.1"/>
    </source>
</evidence>
<evidence type="ECO:0000259" key="3">
    <source>
        <dbReference type="PROSITE" id="PS50234"/>
    </source>
</evidence>
<dbReference type="Pfam" id="PF00092">
    <property type="entry name" value="VWA"/>
    <property type="match status" value="1"/>
</dbReference>
<sequence>MPDLSRLTACLLAATLWCSAWAPDAGARPPTGKKSGQIDLAICLDTSNSMDGLIGSAKQQLWDIVNELAKAEPAPTLRVALYSYGNDDYVAKRGWVRKEMDFSTDLDGLSERLFGLKTRGGTEYVGRVSRDALADLEWSSGSDVLKLVFVCGNEPADQDPDVSLKKIASTAKSQDAILNTIYCGNAGDKEATSWRHLASLAGGRFSVIDQERGQVSIPTPYDKPLAELGEKLNDTFLFHGRDSAKKTENQLAQDANAAKLSSGAAAARAQSKAGSIYRSALDDLVERSDKDSNFDIASVPEADLPAKLKELRPEARKARVHELSAERKKLQKEIGELGKKREAYLRAEAKKRNAKGSKALGEAVGGMLREQAKTKGIDIPE</sequence>
<feature type="domain" description="VWFA" evidence="3">
    <location>
        <begin position="39"/>
        <end position="232"/>
    </location>
</feature>
<dbReference type="Gene3D" id="3.40.50.410">
    <property type="entry name" value="von Willebrand factor, type A domain"/>
    <property type="match status" value="1"/>
</dbReference>
<reference evidence="4 5" key="1">
    <citation type="submission" date="2019-03" db="EMBL/GenBank/DDBJ databases">
        <title>Lake Tanganyika Metagenome-Assembled Genomes (MAGs).</title>
        <authorList>
            <person name="Tran P."/>
        </authorList>
    </citation>
    <scope>NUCLEOTIDE SEQUENCE [LARGE SCALE GENOMIC DNA]</scope>
    <source>
        <strain evidence="4">K_DeepCast_65m_m2_236</strain>
    </source>
</reference>
<comment type="caution">
    <text evidence="4">The sequence shown here is derived from an EMBL/GenBank/DDBJ whole genome shotgun (WGS) entry which is preliminary data.</text>
</comment>
<dbReference type="InterPro" id="IPR036465">
    <property type="entry name" value="vWFA_dom_sf"/>
</dbReference>
<dbReference type="SUPFAM" id="SSF53300">
    <property type="entry name" value="vWA-like"/>
    <property type="match status" value="1"/>
</dbReference>
<gene>
    <name evidence="4" type="ORF">FJZ00_01920</name>
</gene>
<accession>A0A937X428</accession>
<keyword evidence="1" id="KW-0175">Coiled coil</keyword>
<dbReference type="Proteomes" id="UP000703893">
    <property type="component" value="Unassembled WGS sequence"/>
</dbReference>
<name>A0A937X428_9BACT</name>
<evidence type="ECO:0000313" key="5">
    <source>
        <dbReference type="Proteomes" id="UP000703893"/>
    </source>
</evidence>
<dbReference type="InterPro" id="IPR002035">
    <property type="entry name" value="VWF_A"/>
</dbReference>
<evidence type="ECO:0000256" key="2">
    <source>
        <dbReference type="SAM" id="SignalP"/>
    </source>
</evidence>
<feature type="signal peptide" evidence="2">
    <location>
        <begin position="1"/>
        <end position="22"/>
    </location>
</feature>